<accession>A0ABT6XG36</accession>
<dbReference type="RefSeq" id="WP_283212503.1">
    <property type="nucleotide sequence ID" value="NZ_JASGBI010000001.1"/>
</dbReference>
<dbReference type="EMBL" id="JASGBI010000001">
    <property type="protein sequence ID" value="MDI9239097.1"/>
    <property type="molecule type" value="Genomic_DNA"/>
</dbReference>
<feature type="transmembrane region" description="Helical" evidence="1">
    <location>
        <begin position="7"/>
        <end position="31"/>
    </location>
</feature>
<feature type="transmembrane region" description="Helical" evidence="1">
    <location>
        <begin position="51"/>
        <end position="69"/>
    </location>
</feature>
<protein>
    <submittedName>
        <fullName evidence="2">Uncharacterized protein</fullName>
    </submittedName>
</protein>
<sequence length="79" mass="8032">MNKLLEGIGWLVLGVGILVVVFCVLAILSALFGSGAGAMPDARGMVQGTSVAALFFVGMPFSVVGGILIHRAKRAANSS</sequence>
<proteinExistence type="predicted"/>
<keyword evidence="1" id="KW-1133">Transmembrane helix</keyword>
<evidence type="ECO:0000313" key="3">
    <source>
        <dbReference type="Proteomes" id="UP001321580"/>
    </source>
</evidence>
<keyword evidence="1" id="KW-0812">Transmembrane</keyword>
<reference evidence="2 3" key="1">
    <citation type="submission" date="2023-05" db="EMBL/GenBank/DDBJ databases">
        <title>Lysobacter sp. strain LF1 Genome sequencing and assembly.</title>
        <authorList>
            <person name="Jung Y."/>
        </authorList>
    </citation>
    <scope>NUCLEOTIDE SEQUENCE [LARGE SCALE GENOMIC DNA]</scope>
    <source>
        <strain evidence="2 3">LF1</strain>
    </source>
</reference>
<evidence type="ECO:0000256" key="1">
    <source>
        <dbReference type="SAM" id="Phobius"/>
    </source>
</evidence>
<organism evidence="2 3">
    <name type="scientific">Lysobacter stagni</name>
    <dbReference type="NCBI Taxonomy" id="3045172"/>
    <lineage>
        <taxon>Bacteria</taxon>
        <taxon>Pseudomonadati</taxon>
        <taxon>Pseudomonadota</taxon>
        <taxon>Gammaproteobacteria</taxon>
        <taxon>Lysobacterales</taxon>
        <taxon>Lysobacteraceae</taxon>
        <taxon>Lysobacter</taxon>
    </lineage>
</organism>
<evidence type="ECO:0000313" key="2">
    <source>
        <dbReference type="EMBL" id="MDI9239097.1"/>
    </source>
</evidence>
<gene>
    <name evidence="2" type="ORF">QLQ15_09265</name>
</gene>
<dbReference type="Proteomes" id="UP001321580">
    <property type="component" value="Unassembled WGS sequence"/>
</dbReference>
<comment type="caution">
    <text evidence="2">The sequence shown here is derived from an EMBL/GenBank/DDBJ whole genome shotgun (WGS) entry which is preliminary data.</text>
</comment>
<name>A0ABT6XG36_9GAMM</name>
<keyword evidence="1" id="KW-0472">Membrane</keyword>
<keyword evidence="3" id="KW-1185">Reference proteome</keyword>